<dbReference type="SUPFAM" id="SSF51445">
    <property type="entry name" value="(Trans)glycosidases"/>
    <property type="match status" value="2"/>
</dbReference>
<gene>
    <name evidence="1" type="ORF">L195_g022356</name>
</gene>
<dbReference type="PANTHER" id="PTHR31490">
    <property type="entry name" value="GLYCOSYL HYDROLASE"/>
    <property type="match status" value="1"/>
</dbReference>
<comment type="caution">
    <text evidence="1">The sequence shown here is derived from an EMBL/GenBank/DDBJ whole genome shotgun (WGS) entry which is preliminary data.</text>
</comment>
<dbReference type="Proteomes" id="UP000236291">
    <property type="component" value="Unassembled WGS sequence"/>
</dbReference>
<dbReference type="PANTHER" id="PTHR31490:SF1">
    <property type="entry name" value="ENDO-1,4-BETA-XYLANASE 1"/>
    <property type="match status" value="1"/>
</dbReference>
<sequence length="219" mass="25425">MNEYVIADDLEVMLREALAHLAVEGIMLWGFWELFMTRDNAHLVNAEGDINEAKNRFLALKQKWLSHSHAHVDEQGHFNFRGFYETYNVEAVTPLKKIAKTFLLDKVIADDLEVMLRETFAHPTVEGIMLWGFWELFMSRDNAHLVNAEGDINEAGNRFLALKQEWLSHSHAHVDEQGHFNFRGFYETYNVETVTPSKKIPKTFVLDKCDFPMVLPIDL</sequence>
<dbReference type="InterPro" id="IPR044846">
    <property type="entry name" value="GH10"/>
</dbReference>
<organism evidence="1 2">
    <name type="scientific">Trifolium pratense</name>
    <name type="common">Red clover</name>
    <dbReference type="NCBI Taxonomy" id="57577"/>
    <lineage>
        <taxon>Eukaryota</taxon>
        <taxon>Viridiplantae</taxon>
        <taxon>Streptophyta</taxon>
        <taxon>Embryophyta</taxon>
        <taxon>Tracheophyta</taxon>
        <taxon>Spermatophyta</taxon>
        <taxon>Magnoliopsida</taxon>
        <taxon>eudicotyledons</taxon>
        <taxon>Gunneridae</taxon>
        <taxon>Pentapetalae</taxon>
        <taxon>rosids</taxon>
        <taxon>fabids</taxon>
        <taxon>Fabales</taxon>
        <taxon>Fabaceae</taxon>
        <taxon>Papilionoideae</taxon>
        <taxon>50 kb inversion clade</taxon>
        <taxon>NPAAA clade</taxon>
        <taxon>Hologalegina</taxon>
        <taxon>IRL clade</taxon>
        <taxon>Trifolieae</taxon>
        <taxon>Trifolium</taxon>
    </lineage>
</organism>
<dbReference type="ExpressionAtlas" id="A0A2K3N7V7">
    <property type="expression patterns" value="baseline"/>
</dbReference>
<keyword evidence="1" id="KW-0858">Xylan degradation</keyword>
<dbReference type="STRING" id="57577.A0A2K3N7V7"/>
<dbReference type="AlphaFoldDB" id="A0A2K3N7V7"/>
<dbReference type="InterPro" id="IPR017853">
    <property type="entry name" value="GH"/>
</dbReference>
<keyword evidence="1" id="KW-0378">Hydrolase</keyword>
<evidence type="ECO:0000313" key="1">
    <source>
        <dbReference type="EMBL" id="PNX99094.1"/>
    </source>
</evidence>
<protein>
    <submittedName>
        <fullName evidence="1">Endo-1,4-beta-xylanase A-like protein</fullName>
    </submittedName>
</protein>
<proteinExistence type="predicted"/>
<dbReference type="EMBL" id="ASHM01017381">
    <property type="protein sequence ID" value="PNX99094.1"/>
    <property type="molecule type" value="Genomic_DNA"/>
</dbReference>
<keyword evidence="1" id="KW-0624">Polysaccharide degradation</keyword>
<name>A0A2K3N7V7_TRIPR</name>
<evidence type="ECO:0000313" key="2">
    <source>
        <dbReference type="Proteomes" id="UP000236291"/>
    </source>
</evidence>
<keyword evidence="1" id="KW-0119">Carbohydrate metabolism</keyword>
<reference evidence="1 2" key="1">
    <citation type="journal article" date="2014" name="Am. J. Bot.">
        <title>Genome assembly and annotation for red clover (Trifolium pratense; Fabaceae).</title>
        <authorList>
            <person name="Istvanek J."/>
            <person name="Jaros M."/>
            <person name="Krenek A."/>
            <person name="Repkova J."/>
        </authorList>
    </citation>
    <scope>NUCLEOTIDE SEQUENCE [LARGE SCALE GENOMIC DNA]</scope>
    <source>
        <strain evidence="2">cv. Tatra</strain>
        <tissue evidence="1">Young leaves</tissue>
    </source>
</reference>
<dbReference type="GO" id="GO:0004553">
    <property type="term" value="F:hydrolase activity, hydrolyzing O-glycosyl compounds"/>
    <property type="evidence" value="ECO:0007669"/>
    <property type="project" value="InterPro"/>
</dbReference>
<accession>A0A2K3N7V7</accession>
<reference evidence="1 2" key="2">
    <citation type="journal article" date="2017" name="Front. Plant Sci.">
        <title>Gene Classification and Mining of Molecular Markers Useful in Red Clover (Trifolium pratense) Breeding.</title>
        <authorList>
            <person name="Istvanek J."/>
            <person name="Dluhosova J."/>
            <person name="Dluhos P."/>
            <person name="Patkova L."/>
            <person name="Nedelnik J."/>
            <person name="Repkova J."/>
        </authorList>
    </citation>
    <scope>NUCLEOTIDE SEQUENCE [LARGE SCALE GENOMIC DNA]</scope>
    <source>
        <strain evidence="2">cv. Tatra</strain>
        <tissue evidence="1">Young leaves</tissue>
    </source>
</reference>
<dbReference type="GO" id="GO:0045493">
    <property type="term" value="P:xylan catabolic process"/>
    <property type="evidence" value="ECO:0007669"/>
    <property type="project" value="UniProtKB-KW"/>
</dbReference>
<keyword evidence="1" id="KW-0326">Glycosidase</keyword>